<dbReference type="GO" id="GO:0055070">
    <property type="term" value="P:copper ion homeostasis"/>
    <property type="evidence" value="ECO:0007669"/>
    <property type="project" value="TreeGrafter"/>
</dbReference>
<evidence type="ECO:0000256" key="11">
    <source>
        <dbReference type="ARBA" id="ARBA00023008"/>
    </source>
</evidence>
<evidence type="ECO:0000256" key="15">
    <source>
        <dbReference type="RuleBase" id="RU362081"/>
    </source>
</evidence>
<dbReference type="FunFam" id="2.70.150.10:FF:000020">
    <property type="entry name" value="Copper-exporting P-type ATPase A"/>
    <property type="match status" value="1"/>
</dbReference>
<keyword evidence="12 15" id="KW-0472">Membrane</keyword>
<dbReference type="AlphaFoldDB" id="A0A291IR43"/>
<dbReference type="PANTHER" id="PTHR43520">
    <property type="entry name" value="ATP7, ISOFORM B"/>
    <property type="match status" value="1"/>
</dbReference>
<dbReference type="InterPro" id="IPR001757">
    <property type="entry name" value="P_typ_ATPase"/>
</dbReference>
<dbReference type="InterPro" id="IPR017969">
    <property type="entry name" value="Heavy-metal-associated_CS"/>
</dbReference>
<evidence type="ECO:0000256" key="12">
    <source>
        <dbReference type="ARBA" id="ARBA00023136"/>
    </source>
</evidence>
<evidence type="ECO:0000259" key="17">
    <source>
        <dbReference type="PROSITE" id="PS50846"/>
    </source>
</evidence>
<keyword evidence="7" id="KW-0406">Ion transport</keyword>
<feature type="transmembrane region" description="Helical" evidence="15">
    <location>
        <begin position="143"/>
        <end position="165"/>
    </location>
</feature>
<name>A0A291IR43_9MOLU</name>
<sequence>MDMMNMDMGGNDKKKDSTSDQDYKIQGMSCASCAKAITKSVKKVPGVKKVKVNVSTDSMNVQMDSNVQDDAILNAVKSAGYKAQKIGNNVTFSKKPSKYLIEQIVKFSISLILTIPLWVGMGLMLGNVDTTGAKVICGPTFQIVLASIILFGVGYSFFVDVWAGIKTLTTNMYFLIVLGALAAYGLSIYNGVQDGWKYVPMNEGGHELYFETIGTIVTLALLGNIFENLAKVNTTNSLQKISDLIPSKAILVLNGKTQEIDTISLKLNDIVQVKPGDKVPTDGIITSGNGYVNESLVSGESKPIKKAIGDKIVAGSVVDQGSMQFKVTKVASDNTVSQILTLVQQAQGGDLKIGKLADKISAWFVPIVIFAALMTFMGWSIHDHAVSQRAIINAISALIAACPCALGLATPTAIMVGTGKASEIGIVFKNGNQLENLANLRAVVFDKTGTLTQGKMTLDQIQTLSKTYSDEEIKEYLKAVESNSQHPLATSLVASLPNVKTLKTTNFTNYTSKGVSAVVNNKTIKVGNVNWLTTDKDIVNKVNALQQEGKSVFMMTINDEPVAIVSLSDKIKPDAKQLITALNDLGIRTVMVTGDNLLTANYVAKQLGIKEVHADIPVSQKADFVASLQNGINKKGKPVHNVVAMVGDGINDTVALTKADIGITMSTSLDVAIASSDIILVNNDLMDIYRSVVVAKRTYRKIIGNIFWAFIYNIIMIPLAATGVLRPEFSAIAMALSSVSVVLNSLLLSVKNIKMPKKKHPDKLDSETLKPASYYINQDMKNMDMSNMKMDSKKSKQDNK</sequence>
<dbReference type="NCBIfam" id="TIGR01525">
    <property type="entry name" value="ATPase-IB_hvy"/>
    <property type="match status" value="1"/>
</dbReference>
<evidence type="ECO:0000256" key="16">
    <source>
        <dbReference type="SAM" id="MobiDB-lite"/>
    </source>
</evidence>
<dbReference type="SUPFAM" id="SSF81665">
    <property type="entry name" value="Calcium ATPase, transmembrane domain M"/>
    <property type="match status" value="1"/>
</dbReference>
<evidence type="ECO:0000256" key="8">
    <source>
        <dbReference type="ARBA" id="ARBA00022840"/>
    </source>
</evidence>
<feature type="transmembrane region" description="Helical" evidence="15">
    <location>
        <begin position="731"/>
        <end position="750"/>
    </location>
</feature>
<dbReference type="CDD" id="cd00371">
    <property type="entry name" value="HMA"/>
    <property type="match status" value="1"/>
</dbReference>
<comment type="subcellular location">
    <subcellularLocation>
        <location evidence="1">Cell membrane</location>
        <topology evidence="1">Multi-pass membrane protein</topology>
    </subcellularLocation>
</comment>
<comment type="similarity">
    <text evidence="2 15">Belongs to the cation transport ATPase (P-type) (TC 3.A.3) family. Type IB subfamily.</text>
</comment>
<dbReference type="NCBIfam" id="TIGR01512">
    <property type="entry name" value="ATPase-IB2_Cd"/>
    <property type="match status" value="1"/>
</dbReference>
<dbReference type="PRINTS" id="PR00941">
    <property type="entry name" value="CDATPASE"/>
</dbReference>
<protein>
    <recommendedName>
        <fullName evidence="14">Probable copper-transporting ATPase SynA</fullName>
    </recommendedName>
</protein>
<keyword evidence="6 15" id="KW-0547">Nucleotide-binding</keyword>
<keyword evidence="5 15" id="KW-0479">Metal-binding</keyword>
<dbReference type="SFLD" id="SFLDG00002">
    <property type="entry name" value="C1.7:_P-type_atpase_like"/>
    <property type="match status" value="1"/>
</dbReference>
<dbReference type="InterPro" id="IPR044492">
    <property type="entry name" value="P_typ_ATPase_HD_dom"/>
</dbReference>
<dbReference type="InterPro" id="IPR023214">
    <property type="entry name" value="HAD_sf"/>
</dbReference>
<dbReference type="NCBIfam" id="TIGR01511">
    <property type="entry name" value="ATPase-IB1_Cu"/>
    <property type="match status" value="1"/>
</dbReference>
<feature type="transmembrane region" description="Helical" evidence="15">
    <location>
        <begin position="104"/>
        <end position="123"/>
    </location>
</feature>
<dbReference type="PROSITE" id="PS01047">
    <property type="entry name" value="HMA_1"/>
    <property type="match status" value="1"/>
</dbReference>
<dbReference type="FunFam" id="3.30.70.100:FF:000001">
    <property type="entry name" value="ATPase copper transporting beta"/>
    <property type="match status" value="1"/>
</dbReference>
<dbReference type="Pfam" id="PF00403">
    <property type="entry name" value="HMA"/>
    <property type="match status" value="1"/>
</dbReference>
<dbReference type="Gene3D" id="3.40.50.1000">
    <property type="entry name" value="HAD superfamily/HAD-like"/>
    <property type="match status" value="1"/>
</dbReference>
<evidence type="ECO:0000256" key="2">
    <source>
        <dbReference type="ARBA" id="ARBA00006024"/>
    </source>
</evidence>
<dbReference type="SFLD" id="SFLDS00003">
    <property type="entry name" value="Haloacid_Dehalogenase"/>
    <property type="match status" value="1"/>
</dbReference>
<feature type="compositionally biased region" description="Basic and acidic residues" evidence="16">
    <location>
        <begin position="10"/>
        <end position="20"/>
    </location>
</feature>
<keyword evidence="4 15" id="KW-0812">Transmembrane</keyword>
<dbReference type="SFLD" id="SFLDF00027">
    <property type="entry name" value="p-type_atpase"/>
    <property type="match status" value="1"/>
</dbReference>
<dbReference type="NCBIfam" id="TIGR01494">
    <property type="entry name" value="ATPase_P-type"/>
    <property type="match status" value="1"/>
</dbReference>
<accession>A0A291IR43</accession>
<feature type="region of interest" description="Disordered" evidence="16">
    <location>
        <begin position="1"/>
        <end position="20"/>
    </location>
</feature>
<gene>
    <name evidence="18" type="ORF">CP520_00500</name>
</gene>
<dbReference type="InterPro" id="IPR036163">
    <property type="entry name" value="HMA_dom_sf"/>
</dbReference>
<feature type="transmembrane region" description="Helical" evidence="15">
    <location>
        <begin position="360"/>
        <end position="379"/>
    </location>
</feature>
<dbReference type="InterPro" id="IPR023299">
    <property type="entry name" value="ATPase_P-typ_cyto_dom_N"/>
</dbReference>
<keyword evidence="7" id="KW-0813">Transport</keyword>
<proteinExistence type="inferred from homology"/>
<dbReference type="Gene3D" id="3.40.1110.10">
    <property type="entry name" value="Calcium-transporting ATPase, cytoplasmic domain N"/>
    <property type="match status" value="1"/>
</dbReference>
<evidence type="ECO:0000256" key="3">
    <source>
        <dbReference type="ARBA" id="ARBA00022475"/>
    </source>
</evidence>
<evidence type="ECO:0000256" key="4">
    <source>
        <dbReference type="ARBA" id="ARBA00022692"/>
    </source>
</evidence>
<keyword evidence="10 15" id="KW-1133">Transmembrane helix</keyword>
<dbReference type="OrthoDB" id="9813266at2"/>
<reference evidence="18 19" key="1">
    <citation type="submission" date="2017-09" db="EMBL/GenBank/DDBJ databases">
        <title>SPAdes assembly of the Mesoplasma lactucae genome.</title>
        <authorList>
            <person name="Knight T.F."/>
            <person name="Rubinstein R."/>
            <person name="Citino T."/>
        </authorList>
    </citation>
    <scope>NUCLEOTIDE SEQUENCE [LARGE SCALE GENOMIC DNA]</scope>
    <source>
        <strain evidence="18 19">831-C4</strain>
    </source>
</reference>
<dbReference type="GO" id="GO:0005886">
    <property type="term" value="C:plasma membrane"/>
    <property type="evidence" value="ECO:0007669"/>
    <property type="project" value="UniProtKB-SubCell"/>
</dbReference>
<dbReference type="GO" id="GO:0016887">
    <property type="term" value="F:ATP hydrolysis activity"/>
    <property type="evidence" value="ECO:0007669"/>
    <property type="project" value="InterPro"/>
</dbReference>
<keyword evidence="8 15" id="KW-0067">ATP-binding</keyword>
<evidence type="ECO:0000256" key="5">
    <source>
        <dbReference type="ARBA" id="ARBA00022723"/>
    </source>
</evidence>
<organism evidence="18 19">
    <name type="scientific">Mesoplasma lactucae ATCC 49193</name>
    <dbReference type="NCBI Taxonomy" id="81460"/>
    <lineage>
        <taxon>Bacteria</taxon>
        <taxon>Bacillati</taxon>
        <taxon>Mycoplasmatota</taxon>
        <taxon>Mollicutes</taxon>
        <taxon>Entomoplasmatales</taxon>
        <taxon>Entomoplasmataceae</taxon>
        <taxon>Mesoplasma</taxon>
    </lineage>
</organism>
<dbReference type="InterPro" id="IPR023298">
    <property type="entry name" value="ATPase_P-typ_TM_dom_sf"/>
</dbReference>
<dbReference type="GO" id="GO:0043682">
    <property type="term" value="F:P-type divalent copper transporter activity"/>
    <property type="evidence" value="ECO:0007669"/>
    <property type="project" value="TreeGrafter"/>
</dbReference>
<dbReference type="PROSITE" id="PS50846">
    <property type="entry name" value="HMA_2"/>
    <property type="match status" value="1"/>
</dbReference>
<dbReference type="Proteomes" id="UP000232227">
    <property type="component" value="Chromosome"/>
</dbReference>
<dbReference type="RefSeq" id="WP_096862531.1">
    <property type="nucleotide sequence ID" value="NZ_CP023668.1"/>
</dbReference>
<feature type="transmembrane region" description="Helical" evidence="15">
    <location>
        <begin position="391"/>
        <end position="410"/>
    </location>
</feature>
<evidence type="ECO:0000256" key="1">
    <source>
        <dbReference type="ARBA" id="ARBA00004651"/>
    </source>
</evidence>
<evidence type="ECO:0000256" key="13">
    <source>
        <dbReference type="ARBA" id="ARBA00037427"/>
    </source>
</evidence>
<keyword evidence="3 15" id="KW-1003">Cell membrane</keyword>
<dbReference type="PROSITE" id="PS00154">
    <property type="entry name" value="ATPASE_E1_E2"/>
    <property type="match status" value="1"/>
</dbReference>
<evidence type="ECO:0000313" key="18">
    <source>
        <dbReference type="EMBL" id="ATG97243.1"/>
    </source>
</evidence>
<dbReference type="Pfam" id="PF00702">
    <property type="entry name" value="Hydrolase"/>
    <property type="match status" value="1"/>
</dbReference>
<dbReference type="Gene3D" id="3.30.70.100">
    <property type="match status" value="1"/>
</dbReference>
<dbReference type="InterPro" id="IPR036412">
    <property type="entry name" value="HAD-like_sf"/>
</dbReference>
<dbReference type="GO" id="GO:0005507">
    <property type="term" value="F:copper ion binding"/>
    <property type="evidence" value="ECO:0007669"/>
    <property type="project" value="TreeGrafter"/>
</dbReference>
<dbReference type="KEGG" id="mlac:CP520_00500"/>
<evidence type="ECO:0000313" key="19">
    <source>
        <dbReference type="Proteomes" id="UP000232227"/>
    </source>
</evidence>
<evidence type="ECO:0000256" key="6">
    <source>
        <dbReference type="ARBA" id="ARBA00022741"/>
    </source>
</evidence>
<keyword evidence="19" id="KW-1185">Reference proteome</keyword>
<feature type="domain" description="HMA" evidence="17">
    <location>
        <begin position="19"/>
        <end position="84"/>
    </location>
</feature>
<feature type="transmembrane region" description="Helical" evidence="15">
    <location>
        <begin position="706"/>
        <end position="725"/>
    </location>
</feature>
<dbReference type="PRINTS" id="PR00119">
    <property type="entry name" value="CATATPASE"/>
</dbReference>
<dbReference type="SUPFAM" id="SSF55008">
    <property type="entry name" value="HMA, heavy metal-associated domain"/>
    <property type="match status" value="1"/>
</dbReference>
<dbReference type="GO" id="GO:0005524">
    <property type="term" value="F:ATP binding"/>
    <property type="evidence" value="ECO:0007669"/>
    <property type="project" value="UniProtKB-UniRule"/>
</dbReference>
<dbReference type="InterPro" id="IPR008250">
    <property type="entry name" value="ATPase_P-typ_transduc_dom_A_sf"/>
</dbReference>
<comment type="function">
    <text evidence="13">Involved in copper transport.</text>
</comment>
<keyword evidence="9" id="KW-1278">Translocase</keyword>
<evidence type="ECO:0000256" key="10">
    <source>
        <dbReference type="ARBA" id="ARBA00022989"/>
    </source>
</evidence>
<dbReference type="InterPro" id="IPR027256">
    <property type="entry name" value="P-typ_ATPase_IB"/>
</dbReference>
<dbReference type="InterPro" id="IPR018303">
    <property type="entry name" value="ATPase_P-typ_P_site"/>
</dbReference>
<feature type="transmembrane region" description="Helical" evidence="15">
    <location>
        <begin position="209"/>
        <end position="230"/>
    </location>
</feature>
<dbReference type="EMBL" id="CP023668">
    <property type="protein sequence ID" value="ATG97243.1"/>
    <property type="molecule type" value="Genomic_DNA"/>
</dbReference>
<dbReference type="Gene3D" id="2.70.150.10">
    <property type="entry name" value="Calcium-transporting ATPase, cytoplasmic transduction domain A"/>
    <property type="match status" value="1"/>
</dbReference>
<dbReference type="InterPro" id="IPR059000">
    <property type="entry name" value="ATPase_P-type_domA"/>
</dbReference>
<evidence type="ECO:0000256" key="9">
    <source>
        <dbReference type="ARBA" id="ARBA00022967"/>
    </source>
</evidence>
<evidence type="ECO:0000256" key="7">
    <source>
        <dbReference type="ARBA" id="ARBA00022796"/>
    </source>
</evidence>
<feature type="transmembrane region" description="Helical" evidence="15">
    <location>
        <begin position="172"/>
        <end position="189"/>
    </location>
</feature>
<dbReference type="SUPFAM" id="SSF81653">
    <property type="entry name" value="Calcium ATPase, transduction domain A"/>
    <property type="match status" value="1"/>
</dbReference>
<dbReference type="InterPro" id="IPR006121">
    <property type="entry name" value="HMA_dom"/>
</dbReference>
<keyword evidence="11" id="KW-0186">Copper</keyword>
<dbReference type="Pfam" id="PF00122">
    <property type="entry name" value="E1-E2_ATPase"/>
    <property type="match status" value="1"/>
</dbReference>
<keyword evidence="7" id="KW-0187">Copper transport</keyword>
<dbReference type="SUPFAM" id="SSF56784">
    <property type="entry name" value="HAD-like"/>
    <property type="match status" value="1"/>
</dbReference>
<dbReference type="PANTHER" id="PTHR43520:SF8">
    <property type="entry name" value="P-TYPE CU(+) TRANSPORTER"/>
    <property type="match status" value="1"/>
</dbReference>
<evidence type="ECO:0000256" key="14">
    <source>
        <dbReference type="ARBA" id="ARBA00069640"/>
    </source>
</evidence>